<comment type="subunit">
    <text evidence="2">Heterodimer of a large subunit and a small subunit.</text>
</comment>
<dbReference type="PANTHER" id="PTHR42210:SF1">
    <property type="entry name" value="DNA POLYMERASE II LARGE SUBUNIT"/>
    <property type="match status" value="1"/>
</dbReference>
<feature type="domain" description="DNA polymerase II large subunit DP2 catalytic" evidence="17">
    <location>
        <begin position="676"/>
        <end position="971"/>
    </location>
</feature>
<dbReference type="Pfam" id="PF24844">
    <property type="entry name" value="PolC_DP2_central"/>
    <property type="match status" value="1"/>
</dbReference>
<evidence type="ECO:0000256" key="4">
    <source>
        <dbReference type="ARBA" id="ARBA00022695"/>
    </source>
</evidence>
<evidence type="ECO:0000259" key="15">
    <source>
        <dbReference type="Pfam" id="PF03833"/>
    </source>
</evidence>
<dbReference type="GO" id="GO:0006260">
    <property type="term" value="P:DNA replication"/>
    <property type="evidence" value="ECO:0007669"/>
    <property type="project" value="UniProtKB-KW"/>
</dbReference>
<dbReference type="NCBIfam" id="NF003103">
    <property type="entry name" value="PRK04023.1"/>
    <property type="match status" value="1"/>
</dbReference>
<dbReference type="GO" id="GO:0004527">
    <property type="term" value="F:exonuclease activity"/>
    <property type="evidence" value="ECO:0007669"/>
    <property type="project" value="UniProtKB-KW"/>
</dbReference>
<keyword evidence="3" id="KW-0808">Transferase</keyword>
<evidence type="ECO:0000256" key="5">
    <source>
        <dbReference type="ARBA" id="ARBA00022705"/>
    </source>
</evidence>
<keyword evidence="11" id="KW-0511">Multifunctional enzyme</keyword>
<dbReference type="NCBIfam" id="TIGR00354">
    <property type="entry name" value="polC"/>
    <property type="match status" value="1"/>
</dbReference>
<dbReference type="PIRSF" id="PIRSF016275">
    <property type="entry name" value="PolC_DP2"/>
    <property type="match status" value="1"/>
</dbReference>
<reference evidence="18" key="1">
    <citation type="submission" date="2018-05" db="EMBL/GenBank/DDBJ databases">
        <authorList>
            <person name="Lanie J.A."/>
            <person name="Ng W.-L."/>
            <person name="Kazmierczak K.M."/>
            <person name="Andrzejewski T.M."/>
            <person name="Davidsen T.M."/>
            <person name="Wayne K.J."/>
            <person name="Tettelin H."/>
            <person name="Glass J.I."/>
            <person name="Rusch D."/>
            <person name="Podicherti R."/>
            <person name="Tsui H.-C.T."/>
            <person name="Winkler M.E."/>
        </authorList>
    </citation>
    <scope>NUCLEOTIDE SEQUENCE</scope>
</reference>
<accession>A0A381U459</accession>
<evidence type="ECO:0000256" key="9">
    <source>
        <dbReference type="ARBA" id="ARBA00022932"/>
    </source>
</evidence>
<evidence type="ECO:0000256" key="1">
    <source>
        <dbReference type="ARBA" id="ARBA00011053"/>
    </source>
</evidence>
<feature type="non-terminal residue" evidence="18">
    <location>
        <position position="1"/>
    </location>
</feature>
<evidence type="ECO:0000256" key="14">
    <source>
        <dbReference type="ARBA" id="ARBA00049244"/>
    </source>
</evidence>
<comment type="function">
    <text evidence="12">Possesses two activities: a DNA synthesis (polymerase) and an exonucleolytic activity that degrades single-stranded DNA in the 3'- to 5'-direction. Has a template-primer preference which is characteristic of a replicative DNA polymerase.</text>
</comment>
<evidence type="ECO:0000256" key="6">
    <source>
        <dbReference type="ARBA" id="ARBA00022722"/>
    </source>
</evidence>
<keyword evidence="10" id="KW-0238">DNA-binding</keyword>
<proteinExistence type="inferred from homology"/>
<sequence length="1098" mass="120898">VAGWGCVAAVASPEIEAYFDELEQRANKCYELVGRARKAGYDIEDEAEIPRARDLAERVEAQVGPEGIAPRIREIIAEHDRETAALQVARELAGELREELGVEKALEQAVRTSLSILTEGVLVAPTEGVVRVATMQNHNSTRCAAIYYAGPIRAAGGTAQALSVLIADVVRRELGLDAYIPTRAEVERYKEEIPLYKRAVNLQYLPEGDEIEAIVKGCPVCITGEQTDRIEVAGNRDLPRVETNCLRGGAALVIAEGLCLKAAKVFKHVERLEIGGWDFLRSYTERKQEKAGEGEYKYLRDVLVGRPIFAFPDRPGGFRLRYGRTRLTGLAAVALNPATMVALDSFTAIGTQLKIQLPGKAAAVTPCDSIEGPLVLLDDGSCVRLSSREAAEAVAPRIREIVDVGEVLISPGEFLENNHPLVPGGWCSEWWEAELRAAGGEPPSEEPDFATALAISQKHGVPLHPTHTFLWHDITVDELAQLRQFATPGSRDSTGFLIPAEAQPLLLTLGVPFQPDGSSLHIGSEAEALLHCLGDSGAKVEDSVLAQVSAIAGVEICIRAPTRLGASMGRPEKADVRRMKPPPHALFPVGSAGGPQRMLNKALESQPSQSRLGRPSKGVELEVELRYCRECNSETLAVRHCGQRTLVKEQAKRRDVDLRAEVEAAQRNAGIGVLPPVKGVRSMMSATRTPEALEKGLLRARYDLRVYKDGTLRYDMMNLPLTHFRPAEIGLTVERARELGYVLDNKGAELKTPDQLLELKVQDLVVSRRAADWLLQVARFIDDELAQLYGCDRFYCLPEAAQPEDIIGQLLICLSPHTSAGVLTRLIGFTQARAQYGHPFLHAAKRRNCDGDEDSMLLLLDGLLNYSEHFLPTTRGGTMDIPRVLSTRIDPTEIDSEAYNIGLETHLPVEFYQAAAQGKHPTSVRKLLDIVADRLETPAQYQDFGFTHAIGDLNDGPHVSRYVMLGTMQEKSQATLELAQRLRASDAAFVAERTIEKHLIRDLVGNLRAFASQGVRCKKCTAKYRRPPLRESCPKCGGGLLLNISRASVSKYRRLAHEMAQRYEARPFIQQRLELVFQSIEDTLENEEIQQTSLGAFM</sequence>
<evidence type="ECO:0000313" key="18">
    <source>
        <dbReference type="EMBL" id="SVA22368.1"/>
    </source>
</evidence>
<keyword evidence="4" id="KW-0548">Nucleotidyltransferase</keyword>
<keyword evidence="8" id="KW-0269">Exonuclease</keyword>
<dbReference type="InterPro" id="IPR056171">
    <property type="entry name" value="PolC_DP2_central_dom"/>
</dbReference>
<dbReference type="InterPro" id="IPR056172">
    <property type="entry name" value="PolC_DP2_cat_dom"/>
</dbReference>
<protein>
    <recommendedName>
        <fullName evidence="13">DNA polymerase II large subunit</fullName>
    </recommendedName>
</protein>
<evidence type="ECO:0000256" key="10">
    <source>
        <dbReference type="ARBA" id="ARBA00023125"/>
    </source>
</evidence>
<dbReference type="InterPro" id="IPR016033">
    <property type="entry name" value="PolC_DP2_N"/>
</dbReference>
<dbReference type="Pfam" id="PF03833">
    <property type="entry name" value="PolC_DP2_N"/>
    <property type="match status" value="1"/>
</dbReference>
<evidence type="ECO:0000256" key="12">
    <source>
        <dbReference type="ARBA" id="ARBA00025068"/>
    </source>
</evidence>
<gene>
    <name evidence="18" type="ORF">METZ01_LOCUS75222</name>
</gene>
<comment type="catalytic activity">
    <reaction evidence="14">
        <text>DNA(n) + a 2'-deoxyribonucleoside 5'-triphosphate = DNA(n+1) + diphosphate</text>
        <dbReference type="Rhea" id="RHEA:22508"/>
        <dbReference type="Rhea" id="RHEA-COMP:17339"/>
        <dbReference type="Rhea" id="RHEA-COMP:17340"/>
        <dbReference type="ChEBI" id="CHEBI:33019"/>
        <dbReference type="ChEBI" id="CHEBI:61560"/>
        <dbReference type="ChEBI" id="CHEBI:173112"/>
        <dbReference type="EC" id="2.7.7.7"/>
    </reaction>
</comment>
<keyword evidence="6" id="KW-0540">Nuclease</keyword>
<dbReference type="HAMAP" id="MF_00324">
    <property type="entry name" value="DNApol_II_L_arch"/>
    <property type="match status" value="1"/>
</dbReference>
<evidence type="ECO:0000256" key="7">
    <source>
        <dbReference type="ARBA" id="ARBA00022801"/>
    </source>
</evidence>
<evidence type="ECO:0000256" key="2">
    <source>
        <dbReference type="ARBA" id="ARBA00011315"/>
    </source>
</evidence>
<dbReference type="InterPro" id="IPR004475">
    <property type="entry name" value="PolC_DP2"/>
</dbReference>
<dbReference type="Pfam" id="PF24846">
    <property type="entry name" value="PolC_DP2_cat"/>
    <property type="match status" value="1"/>
</dbReference>
<dbReference type="AlphaFoldDB" id="A0A381U459"/>
<evidence type="ECO:0000259" key="16">
    <source>
        <dbReference type="Pfam" id="PF24844"/>
    </source>
</evidence>
<comment type="similarity">
    <text evidence="1">Belongs to the archaeal DNA polymerase II family.</text>
</comment>
<keyword evidence="5" id="KW-0235">DNA replication</keyword>
<evidence type="ECO:0000256" key="11">
    <source>
        <dbReference type="ARBA" id="ARBA00023268"/>
    </source>
</evidence>
<evidence type="ECO:0000256" key="13">
    <source>
        <dbReference type="ARBA" id="ARBA00026137"/>
    </source>
</evidence>
<keyword evidence="7" id="KW-0378">Hydrolase</keyword>
<organism evidence="18">
    <name type="scientific">marine metagenome</name>
    <dbReference type="NCBI Taxonomy" id="408172"/>
    <lineage>
        <taxon>unclassified sequences</taxon>
        <taxon>metagenomes</taxon>
        <taxon>ecological metagenomes</taxon>
    </lineage>
</organism>
<feature type="domain" description="DNA polymerase II large subunit DP2 central" evidence="16">
    <location>
        <begin position="293"/>
        <end position="658"/>
    </location>
</feature>
<name>A0A381U459_9ZZZZ</name>
<evidence type="ECO:0000256" key="8">
    <source>
        <dbReference type="ARBA" id="ARBA00022839"/>
    </source>
</evidence>
<dbReference type="GO" id="GO:0003887">
    <property type="term" value="F:DNA-directed DNA polymerase activity"/>
    <property type="evidence" value="ECO:0007669"/>
    <property type="project" value="UniProtKB-KW"/>
</dbReference>
<evidence type="ECO:0000259" key="17">
    <source>
        <dbReference type="Pfam" id="PF24846"/>
    </source>
</evidence>
<evidence type="ECO:0000256" key="3">
    <source>
        <dbReference type="ARBA" id="ARBA00022679"/>
    </source>
</evidence>
<dbReference type="EMBL" id="UINC01005603">
    <property type="protein sequence ID" value="SVA22368.1"/>
    <property type="molecule type" value="Genomic_DNA"/>
</dbReference>
<dbReference type="GO" id="GO:0003677">
    <property type="term" value="F:DNA binding"/>
    <property type="evidence" value="ECO:0007669"/>
    <property type="project" value="UniProtKB-KW"/>
</dbReference>
<dbReference type="PANTHER" id="PTHR42210">
    <property type="entry name" value="DNA POLYMERASE II LARGE SUBUNIT"/>
    <property type="match status" value="1"/>
</dbReference>
<feature type="domain" description="DNA polymerase II large subunit DP2 N-terminal" evidence="15">
    <location>
        <begin position="17"/>
        <end position="284"/>
    </location>
</feature>
<keyword evidence="9" id="KW-0239">DNA-directed DNA polymerase</keyword>